<evidence type="ECO:0000259" key="2">
    <source>
        <dbReference type="Pfam" id="PF00156"/>
    </source>
</evidence>
<organism evidence="3 4">
    <name type="scientific">Prevotella melaninogenica DNF00666</name>
    <dbReference type="NCBI Taxonomy" id="1401073"/>
    <lineage>
        <taxon>Bacteria</taxon>
        <taxon>Pseudomonadati</taxon>
        <taxon>Bacteroidota</taxon>
        <taxon>Bacteroidia</taxon>
        <taxon>Bacteroidales</taxon>
        <taxon>Prevotellaceae</taxon>
        <taxon>Prevotella</taxon>
    </lineage>
</organism>
<proteinExistence type="inferred from homology"/>
<dbReference type="Proteomes" id="UP000029578">
    <property type="component" value="Unassembled WGS sequence"/>
</dbReference>
<comment type="caution">
    <text evidence="3">The sequence shown here is derived from an EMBL/GenBank/DDBJ whole genome shotgun (WGS) entry which is preliminary data.</text>
</comment>
<dbReference type="CDD" id="cd06223">
    <property type="entry name" value="PRTases_typeI"/>
    <property type="match status" value="1"/>
</dbReference>
<dbReference type="RefSeq" id="WP_036863802.1">
    <property type="nucleotide sequence ID" value="NZ_JRNS01000260.1"/>
</dbReference>
<dbReference type="PANTHER" id="PTHR47505">
    <property type="entry name" value="DNA UTILIZATION PROTEIN YHGH"/>
    <property type="match status" value="1"/>
</dbReference>
<dbReference type="Gene3D" id="3.40.50.2020">
    <property type="match status" value="1"/>
</dbReference>
<evidence type="ECO:0000313" key="3">
    <source>
        <dbReference type="EMBL" id="KGF50479.1"/>
    </source>
</evidence>
<feature type="domain" description="Phosphoribosyltransferase" evidence="2">
    <location>
        <begin position="113"/>
        <end position="223"/>
    </location>
</feature>
<evidence type="ECO:0000256" key="1">
    <source>
        <dbReference type="ARBA" id="ARBA00008007"/>
    </source>
</evidence>
<name>A0A096CYX0_9BACT</name>
<sequence>MTQTISLLARLIDTLAPRSCTICGRRLTVTEEAMCACCNHCLPRTDYSKSSYDNKLVRLFWGRIPIEKGTAFFIYKAHSDTSRLLYQLKYGGHPEIGECLGRIVAAELAQDGFFDGITAMVPVPLARQRERERGYNQSVEIVRGISAETGLPVLDKVLERISFHGSQTQKGRWERNENVEKAFHLLDASPLNNQHILLVDDVITSGATLVAAAKELLKGTNVKISVLSLGFANND</sequence>
<gene>
    <name evidence="3" type="ORF">HMPREF0661_04875</name>
</gene>
<accession>A0A096CYX0</accession>
<reference evidence="3 4" key="1">
    <citation type="submission" date="2014-07" db="EMBL/GenBank/DDBJ databases">
        <authorList>
            <person name="McCorrison J."/>
            <person name="Sanka R."/>
            <person name="Torralba M."/>
            <person name="Gillis M."/>
            <person name="Haft D.H."/>
            <person name="Methe B."/>
            <person name="Sutton G."/>
            <person name="Nelson K.E."/>
        </authorList>
    </citation>
    <scope>NUCLEOTIDE SEQUENCE [LARGE SCALE GENOMIC DNA]</scope>
    <source>
        <strain evidence="3 4">DNF00666</strain>
    </source>
</reference>
<dbReference type="SUPFAM" id="SSF53271">
    <property type="entry name" value="PRTase-like"/>
    <property type="match status" value="1"/>
</dbReference>
<dbReference type="Pfam" id="PF00156">
    <property type="entry name" value="Pribosyltran"/>
    <property type="match status" value="1"/>
</dbReference>
<dbReference type="InterPro" id="IPR029057">
    <property type="entry name" value="PRTase-like"/>
</dbReference>
<dbReference type="PANTHER" id="PTHR47505:SF1">
    <property type="entry name" value="DNA UTILIZATION PROTEIN YHGH"/>
    <property type="match status" value="1"/>
</dbReference>
<comment type="similarity">
    <text evidence="1">Belongs to the ComF/GntX family.</text>
</comment>
<dbReference type="AlphaFoldDB" id="A0A096CYX0"/>
<evidence type="ECO:0000313" key="4">
    <source>
        <dbReference type="Proteomes" id="UP000029578"/>
    </source>
</evidence>
<dbReference type="InterPro" id="IPR051910">
    <property type="entry name" value="ComF/GntX_DNA_util-trans"/>
</dbReference>
<protein>
    <submittedName>
        <fullName evidence="3">Competence protein ComF</fullName>
    </submittedName>
</protein>
<dbReference type="InterPro" id="IPR000836">
    <property type="entry name" value="PRTase_dom"/>
</dbReference>
<dbReference type="EMBL" id="JRNS01000260">
    <property type="protein sequence ID" value="KGF50479.1"/>
    <property type="molecule type" value="Genomic_DNA"/>
</dbReference>